<dbReference type="Proteomes" id="UP000461670">
    <property type="component" value="Unassembled WGS sequence"/>
</dbReference>
<organism evidence="9 10">
    <name type="scientific">Paracidovorax wautersii</name>
    <dbReference type="NCBI Taxonomy" id="1177982"/>
    <lineage>
        <taxon>Bacteria</taxon>
        <taxon>Pseudomonadati</taxon>
        <taxon>Pseudomonadota</taxon>
        <taxon>Betaproteobacteria</taxon>
        <taxon>Burkholderiales</taxon>
        <taxon>Comamonadaceae</taxon>
        <taxon>Paracidovorax</taxon>
    </lineage>
</organism>
<evidence type="ECO:0000313" key="9">
    <source>
        <dbReference type="EMBL" id="KAF1019932.1"/>
    </source>
</evidence>
<comment type="subcellular location">
    <subcellularLocation>
        <location evidence="1">Cell outer membrane</location>
        <topology evidence="1">Multi-pass membrane protein</topology>
    </subcellularLocation>
</comment>
<dbReference type="InterPro" id="IPR039426">
    <property type="entry name" value="TonB-dep_rcpt-like"/>
</dbReference>
<accession>A0A7V8FM81</accession>
<dbReference type="AlphaFoldDB" id="A0A7V8FM81"/>
<evidence type="ECO:0000256" key="3">
    <source>
        <dbReference type="ARBA" id="ARBA00022452"/>
    </source>
</evidence>
<keyword evidence="4" id="KW-0812">Transmembrane</keyword>
<keyword evidence="3" id="KW-1134">Transmembrane beta strand</keyword>
<keyword evidence="9" id="KW-0675">Receptor</keyword>
<sequence>MTAPAVPLKNLGPCPNKRRHLYQGSYRYFQWTNAGKAVVHGLEGNFNVPILGASGNRLKLLNNFTWMFKNKSKSTGQPLSIIPKYTVNSTLDWQATQKLSAQATATFYGPQEPRTLTARGANATGSELDRVGSYAVFGLGGTYEFNKNYRTSFGVTNLLDKVIKRRSNSTSGGAFTYNEPGRAYYVSFTGSF</sequence>
<evidence type="ECO:0000259" key="8">
    <source>
        <dbReference type="Pfam" id="PF00593"/>
    </source>
</evidence>
<dbReference type="PANTHER" id="PTHR30069:SF8">
    <property type="entry name" value="TONB-DEPENDENT SIDEROPHORE RECEPTOR PROTEIN"/>
    <property type="match status" value="1"/>
</dbReference>
<keyword evidence="2" id="KW-0813">Transport</keyword>
<evidence type="ECO:0000256" key="2">
    <source>
        <dbReference type="ARBA" id="ARBA00022448"/>
    </source>
</evidence>
<proteinExistence type="predicted"/>
<evidence type="ECO:0000256" key="4">
    <source>
        <dbReference type="ARBA" id="ARBA00022692"/>
    </source>
</evidence>
<dbReference type="InterPro" id="IPR036942">
    <property type="entry name" value="Beta-barrel_TonB_sf"/>
</dbReference>
<dbReference type="Pfam" id="PF00593">
    <property type="entry name" value="TonB_dep_Rec_b-barrel"/>
    <property type="match status" value="1"/>
</dbReference>
<evidence type="ECO:0000256" key="1">
    <source>
        <dbReference type="ARBA" id="ARBA00004571"/>
    </source>
</evidence>
<dbReference type="Gene3D" id="2.40.170.20">
    <property type="entry name" value="TonB-dependent receptor, beta-barrel domain"/>
    <property type="match status" value="1"/>
</dbReference>
<dbReference type="GO" id="GO:0044718">
    <property type="term" value="P:siderophore transmembrane transport"/>
    <property type="evidence" value="ECO:0007669"/>
    <property type="project" value="TreeGrafter"/>
</dbReference>
<dbReference type="PANTHER" id="PTHR30069">
    <property type="entry name" value="TONB-DEPENDENT OUTER MEMBRANE RECEPTOR"/>
    <property type="match status" value="1"/>
</dbReference>
<dbReference type="EMBL" id="WNDQ01000044">
    <property type="protein sequence ID" value="KAF1019932.1"/>
    <property type="molecule type" value="Genomic_DNA"/>
</dbReference>
<feature type="domain" description="TonB-dependent receptor-like beta-barrel" evidence="8">
    <location>
        <begin position="24"/>
        <end position="158"/>
    </location>
</feature>
<evidence type="ECO:0000313" key="10">
    <source>
        <dbReference type="Proteomes" id="UP000461670"/>
    </source>
</evidence>
<evidence type="ECO:0000256" key="7">
    <source>
        <dbReference type="ARBA" id="ARBA00023237"/>
    </source>
</evidence>
<protein>
    <submittedName>
        <fullName evidence="9">Ferric enterobactin receptor</fullName>
    </submittedName>
</protein>
<keyword evidence="5" id="KW-0798">TonB box</keyword>
<reference evidence="10" key="1">
    <citation type="journal article" date="2020" name="MBio">
        <title>Horizontal gene transfer to a defensive symbiont with a reduced genome amongst a multipartite beetle microbiome.</title>
        <authorList>
            <person name="Waterworth S.C."/>
            <person name="Florez L.V."/>
            <person name="Rees E.R."/>
            <person name="Hertweck C."/>
            <person name="Kaltenpoth M."/>
            <person name="Kwan J.C."/>
        </authorList>
    </citation>
    <scope>NUCLEOTIDE SEQUENCE [LARGE SCALE GENOMIC DNA]</scope>
</reference>
<keyword evidence="6" id="KW-0472">Membrane</keyword>
<dbReference type="GO" id="GO:0009279">
    <property type="term" value="C:cell outer membrane"/>
    <property type="evidence" value="ECO:0007669"/>
    <property type="project" value="UniProtKB-SubCell"/>
</dbReference>
<evidence type="ECO:0000256" key="6">
    <source>
        <dbReference type="ARBA" id="ARBA00023136"/>
    </source>
</evidence>
<dbReference type="InterPro" id="IPR000531">
    <property type="entry name" value="Beta-barrel_TonB"/>
</dbReference>
<name>A0A7V8FM81_9BURK</name>
<evidence type="ECO:0000256" key="5">
    <source>
        <dbReference type="ARBA" id="ARBA00023077"/>
    </source>
</evidence>
<gene>
    <name evidence="9" type="primary">pfeA_1</name>
    <name evidence="9" type="ORF">GAK30_02804</name>
</gene>
<comment type="caution">
    <text evidence="9">The sequence shown here is derived from an EMBL/GenBank/DDBJ whole genome shotgun (WGS) entry which is preliminary data.</text>
</comment>
<dbReference type="SUPFAM" id="SSF56935">
    <property type="entry name" value="Porins"/>
    <property type="match status" value="1"/>
</dbReference>
<keyword evidence="7" id="KW-0998">Cell outer membrane</keyword>
<dbReference type="GO" id="GO:0015344">
    <property type="term" value="F:siderophore uptake transmembrane transporter activity"/>
    <property type="evidence" value="ECO:0007669"/>
    <property type="project" value="TreeGrafter"/>
</dbReference>